<evidence type="ECO:0000313" key="2">
    <source>
        <dbReference type="EMBL" id="TMQ49849.1"/>
    </source>
</evidence>
<feature type="non-terminal residue" evidence="2">
    <location>
        <position position="48"/>
    </location>
</feature>
<dbReference type="SUPFAM" id="SSF49503">
    <property type="entry name" value="Cupredoxins"/>
    <property type="match status" value="1"/>
</dbReference>
<dbReference type="Gene3D" id="2.60.40.420">
    <property type="entry name" value="Cupredoxins - blue copper proteins"/>
    <property type="match status" value="1"/>
</dbReference>
<dbReference type="Pfam" id="PF00116">
    <property type="entry name" value="COX2"/>
    <property type="match status" value="1"/>
</dbReference>
<dbReference type="InterPro" id="IPR002429">
    <property type="entry name" value="CcO_II-like_C"/>
</dbReference>
<reference evidence="2 3" key="1">
    <citation type="journal article" date="2019" name="Nat. Microbiol.">
        <title>Mediterranean grassland soil C-N compound turnover is dependent on rainfall and depth, and is mediated by genomically divergent microorganisms.</title>
        <authorList>
            <person name="Diamond S."/>
            <person name="Andeer P.F."/>
            <person name="Li Z."/>
            <person name="Crits-Christoph A."/>
            <person name="Burstein D."/>
            <person name="Anantharaman K."/>
            <person name="Lane K.R."/>
            <person name="Thomas B.C."/>
            <person name="Pan C."/>
            <person name="Northen T.R."/>
            <person name="Banfield J.F."/>
        </authorList>
    </citation>
    <scope>NUCLEOTIDE SEQUENCE [LARGE SCALE GENOMIC DNA]</scope>
    <source>
        <strain evidence="2">WS_3</strain>
    </source>
</reference>
<dbReference type="GO" id="GO:0005507">
    <property type="term" value="F:copper ion binding"/>
    <property type="evidence" value="ECO:0007669"/>
    <property type="project" value="InterPro"/>
</dbReference>
<dbReference type="Proteomes" id="UP000320184">
    <property type="component" value="Unassembled WGS sequence"/>
</dbReference>
<dbReference type="PROSITE" id="PS50857">
    <property type="entry name" value="COX2_CUA"/>
    <property type="match status" value="1"/>
</dbReference>
<name>A0A538SEQ3_UNCEI</name>
<proteinExistence type="predicted"/>
<protein>
    <submittedName>
        <fullName evidence="2">Cytochrome c oxidase subunit II</fullName>
    </submittedName>
</protein>
<dbReference type="InterPro" id="IPR008972">
    <property type="entry name" value="Cupredoxin"/>
</dbReference>
<gene>
    <name evidence="2" type="ORF">E6K73_09145</name>
</gene>
<accession>A0A538SEQ3</accession>
<organism evidence="2 3">
    <name type="scientific">Eiseniibacteriota bacterium</name>
    <dbReference type="NCBI Taxonomy" id="2212470"/>
    <lineage>
        <taxon>Bacteria</taxon>
        <taxon>Candidatus Eiseniibacteriota</taxon>
    </lineage>
</organism>
<comment type="caution">
    <text evidence="2">The sequence shown here is derived from an EMBL/GenBank/DDBJ whole genome shotgun (WGS) entry which is preliminary data.</text>
</comment>
<dbReference type="GO" id="GO:0004129">
    <property type="term" value="F:cytochrome-c oxidase activity"/>
    <property type="evidence" value="ECO:0007669"/>
    <property type="project" value="InterPro"/>
</dbReference>
<evidence type="ECO:0000259" key="1">
    <source>
        <dbReference type="PROSITE" id="PS50857"/>
    </source>
</evidence>
<evidence type="ECO:0000313" key="3">
    <source>
        <dbReference type="Proteomes" id="UP000320184"/>
    </source>
</evidence>
<sequence length="48" mass="5337">MIVPVGRPVAVDIESAVVMHSFWFPAMGGKRDAIPSRTNHLWFTPDSL</sequence>
<dbReference type="GO" id="GO:0016020">
    <property type="term" value="C:membrane"/>
    <property type="evidence" value="ECO:0007669"/>
    <property type="project" value="InterPro"/>
</dbReference>
<dbReference type="AlphaFoldDB" id="A0A538SEQ3"/>
<dbReference type="EMBL" id="VBOT01000114">
    <property type="protein sequence ID" value="TMQ49849.1"/>
    <property type="molecule type" value="Genomic_DNA"/>
</dbReference>
<feature type="domain" description="Cytochrome oxidase subunit II copper A binding" evidence="1">
    <location>
        <begin position="1"/>
        <end position="48"/>
    </location>
</feature>